<comment type="caution">
    <text evidence="4">The sequence shown here is derived from an EMBL/GenBank/DDBJ whole genome shotgun (WGS) entry which is preliminary data.</text>
</comment>
<dbReference type="GO" id="GO:0046872">
    <property type="term" value="F:metal ion binding"/>
    <property type="evidence" value="ECO:0007669"/>
    <property type="project" value="UniProtKB-KW"/>
</dbReference>
<dbReference type="OrthoDB" id="9812747at2"/>
<feature type="signal peptide" evidence="3">
    <location>
        <begin position="1"/>
        <end position="23"/>
    </location>
</feature>
<keyword evidence="3" id="KW-0732">Signal</keyword>
<reference evidence="4 5" key="1">
    <citation type="submission" date="2019-02" db="EMBL/GenBank/DDBJ databases">
        <title>Hyunsoonleella sp., isolated from marine sediment.</title>
        <authorList>
            <person name="Liu B.-T."/>
        </authorList>
    </citation>
    <scope>NUCLEOTIDE SEQUENCE [LARGE SCALE GENOMIC DNA]</scope>
    <source>
        <strain evidence="4 5">T58</strain>
    </source>
</reference>
<evidence type="ECO:0000256" key="1">
    <source>
        <dbReference type="ARBA" id="ARBA00022723"/>
    </source>
</evidence>
<dbReference type="PROSITE" id="PS51257">
    <property type="entry name" value="PROKAR_LIPOPROTEIN"/>
    <property type="match status" value="1"/>
</dbReference>
<dbReference type="GO" id="GO:0016787">
    <property type="term" value="F:hydrolase activity"/>
    <property type="evidence" value="ECO:0007669"/>
    <property type="project" value="UniProtKB-KW"/>
</dbReference>
<organism evidence="4 5">
    <name type="scientific">Hyunsoonleella flava</name>
    <dbReference type="NCBI Taxonomy" id="2527939"/>
    <lineage>
        <taxon>Bacteria</taxon>
        <taxon>Pseudomonadati</taxon>
        <taxon>Bacteroidota</taxon>
        <taxon>Flavobacteriia</taxon>
        <taxon>Flavobacteriales</taxon>
        <taxon>Flavobacteriaceae</taxon>
    </lineage>
</organism>
<dbReference type="PANTHER" id="PTHR23422">
    <property type="entry name" value="DIPEPTIDYL PEPTIDASE III-RELATED"/>
    <property type="match status" value="1"/>
</dbReference>
<keyword evidence="1" id="KW-0479">Metal-binding</keyword>
<evidence type="ECO:0000256" key="2">
    <source>
        <dbReference type="ARBA" id="ARBA00022801"/>
    </source>
</evidence>
<dbReference type="RefSeq" id="WP_130962722.1">
    <property type="nucleotide sequence ID" value="NZ_SIRT01000001.1"/>
</dbReference>
<evidence type="ECO:0000313" key="4">
    <source>
        <dbReference type="EMBL" id="TBN06735.1"/>
    </source>
</evidence>
<proteinExistence type="predicted"/>
<feature type="chain" id="PRO_5020679002" evidence="3">
    <location>
        <begin position="24"/>
        <end position="676"/>
    </location>
</feature>
<dbReference type="InterPro" id="IPR039461">
    <property type="entry name" value="Peptidase_M49"/>
</dbReference>
<accession>A0A4Q9FJC4</accession>
<keyword evidence="5" id="KW-1185">Reference proteome</keyword>
<dbReference type="Proteomes" id="UP000291142">
    <property type="component" value="Unassembled WGS sequence"/>
</dbReference>
<keyword evidence="2" id="KW-0378">Hydrolase</keyword>
<name>A0A4Q9FJC4_9FLAO</name>
<evidence type="ECO:0000256" key="3">
    <source>
        <dbReference type="SAM" id="SignalP"/>
    </source>
</evidence>
<evidence type="ECO:0000313" key="5">
    <source>
        <dbReference type="Proteomes" id="UP000291142"/>
    </source>
</evidence>
<dbReference type="Gene3D" id="3.30.540.30">
    <property type="match status" value="1"/>
</dbReference>
<dbReference type="PANTHER" id="PTHR23422:SF11">
    <property type="entry name" value="DIPEPTIDYL PEPTIDASE 3"/>
    <property type="match status" value="1"/>
</dbReference>
<dbReference type="EMBL" id="SIRT01000001">
    <property type="protein sequence ID" value="TBN06735.1"/>
    <property type="molecule type" value="Genomic_DNA"/>
</dbReference>
<sequence length="676" mass="76680">MKLKSVLLFLVALMILSCGNDKKATNDDSKTEVKQEFDYNVEQFADIKILRYRIPGWDKLSLKEKKLVYYLTQAGLSGRDIMWDQNYRHNLTIRKALENVYKNYKGDKSSEDWKAFETYLKRVWFSNGIHHHYSNDKLKPEFSADYLKTLLSETNTSLEGEPFDVIFNDKDSKKVNQAKGVDNVALSAVNFYGPNVTNADVINFYKQKKSPNPDKPLSFGLNSQLVKKDGVLKERVYKSGGLYGEAIDEIVKWLELAKGVAENKAQGNALGLLIEYYKTGDLQTWDDYNVAWTAATEGNIDYINSFIEVYNDPLGYRGSYETIVQINDFDMSQKMKVLSDNAQWFEDNSPLMDAHKKKNVVGVTYKVVTVAGEAGDASPSTPIGVNLPNANWIRKEVGSKSVSLGNIIEAYNNAGSSGRLKEFVHDEEEYQLEKEHGQLADKLHTALHEVIGHASGQLNPGVGETKETLKNYASTLEEGRADLVGLYYLYNPKLQELGLVDDWKKVGMAAYDGYIRNGLMMQLIRLKLGDDVEEAHMRNRQWVSAWVFEKGKADNVIEKVQRDGKTYFNINDYDKLHDLFGELLRETQRIKSEGDYAAVEALVETYGVKVDQSIHAEVLERNKQFTSAPYSGFVNPVLVADMENGEVTEIRVTQPETFAGQMLNYSEIYNFLPEEN</sequence>
<protein>
    <submittedName>
        <fullName evidence="4">Dihydrofolate reductase</fullName>
    </submittedName>
</protein>
<gene>
    <name evidence="4" type="ORF">EYD45_02300</name>
</gene>
<dbReference type="Pfam" id="PF03571">
    <property type="entry name" value="Peptidase_M49"/>
    <property type="match status" value="2"/>
</dbReference>
<dbReference type="AlphaFoldDB" id="A0A4Q9FJC4"/>